<organism evidence="4 5">
    <name type="scientific">Branchiostoma lanceolatum</name>
    <name type="common">Common lancelet</name>
    <name type="synonym">Amphioxus lanceolatum</name>
    <dbReference type="NCBI Taxonomy" id="7740"/>
    <lineage>
        <taxon>Eukaryota</taxon>
        <taxon>Metazoa</taxon>
        <taxon>Chordata</taxon>
        <taxon>Cephalochordata</taxon>
        <taxon>Leptocardii</taxon>
        <taxon>Amphioxiformes</taxon>
        <taxon>Branchiostomatidae</taxon>
        <taxon>Branchiostoma</taxon>
    </lineage>
</organism>
<evidence type="ECO:0000256" key="1">
    <source>
        <dbReference type="SAM" id="Coils"/>
    </source>
</evidence>
<dbReference type="Proteomes" id="UP000838412">
    <property type="component" value="Chromosome 14"/>
</dbReference>
<keyword evidence="5" id="KW-1185">Reference proteome</keyword>
<feature type="region of interest" description="Disordered" evidence="2">
    <location>
        <begin position="143"/>
        <end position="163"/>
    </location>
</feature>
<feature type="compositionally biased region" description="Acidic residues" evidence="2">
    <location>
        <begin position="143"/>
        <end position="153"/>
    </location>
</feature>
<evidence type="ECO:0000313" key="4">
    <source>
        <dbReference type="EMBL" id="CAH1245071.1"/>
    </source>
</evidence>
<evidence type="ECO:0000256" key="3">
    <source>
        <dbReference type="SAM" id="SignalP"/>
    </source>
</evidence>
<reference evidence="4" key="1">
    <citation type="submission" date="2022-01" db="EMBL/GenBank/DDBJ databases">
        <authorList>
            <person name="Braso-Vives M."/>
        </authorList>
    </citation>
    <scope>NUCLEOTIDE SEQUENCE</scope>
</reference>
<protein>
    <submittedName>
        <fullName evidence="4">Hypp7427 protein</fullName>
    </submittedName>
</protein>
<evidence type="ECO:0000313" key="5">
    <source>
        <dbReference type="Proteomes" id="UP000838412"/>
    </source>
</evidence>
<evidence type="ECO:0000256" key="2">
    <source>
        <dbReference type="SAM" id="MobiDB-lite"/>
    </source>
</evidence>
<sequence>MKVASMIAVMVVAAVLIEMVASTCTCGESRRRRSAMRRRRRRPSISAKKEETAAGARGGLAEQLEMLQDAAAMLKEAVDEAEELEGASLDLGMGGPQEVKGLNDDLDGDAFGKKAANLQGPAGELEKKMNEVEEDAALGQVEEELEELEEELEGANGDPDGTD</sequence>
<dbReference type="AlphaFoldDB" id="A0A8J9Z0N2"/>
<gene>
    <name evidence="4" type="primary">Hypp7427</name>
    <name evidence="4" type="ORF">BLAG_LOCUS7534</name>
</gene>
<feature type="region of interest" description="Disordered" evidence="2">
    <location>
        <begin position="28"/>
        <end position="59"/>
    </location>
</feature>
<name>A0A8J9Z0N2_BRALA</name>
<accession>A0A8J9Z0N2</accession>
<proteinExistence type="predicted"/>
<dbReference type="EMBL" id="OV696699">
    <property type="protein sequence ID" value="CAH1245071.1"/>
    <property type="molecule type" value="Genomic_DNA"/>
</dbReference>
<feature type="chain" id="PRO_5035420070" evidence="3">
    <location>
        <begin position="23"/>
        <end position="163"/>
    </location>
</feature>
<keyword evidence="3" id="KW-0732">Signal</keyword>
<feature type="signal peptide" evidence="3">
    <location>
        <begin position="1"/>
        <end position="22"/>
    </location>
</feature>
<feature type="compositionally biased region" description="Basic residues" evidence="2">
    <location>
        <begin position="30"/>
        <end position="43"/>
    </location>
</feature>
<keyword evidence="1" id="KW-0175">Coiled coil</keyword>
<feature type="coiled-coil region" evidence="1">
    <location>
        <begin position="60"/>
        <end position="87"/>
    </location>
</feature>